<evidence type="ECO:0000256" key="6">
    <source>
        <dbReference type="ARBA" id="ARBA00023224"/>
    </source>
</evidence>
<evidence type="ECO:0000313" key="13">
    <source>
        <dbReference type="Proteomes" id="UP000238196"/>
    </source>
</evidence>
<dbReference type="AlphaFoldDB" id="A0A2S5KPK7"/>
<keyword evidence="6 8" id="KW-0807">Transducer</keyword>
<gene>
    <name evidence="12" type="ORF">C4K68_16445</name>
</gene>
<feature type="domain" description="HAMP" evidence="11">
    <location>
        <begin position="214"/>
        <end position="266"/>
    </location>
</feature>
<dbReference type="Pfam" id="PF00015">
    <property type="entry name" value="MCPsignal"/>
    <property type="match status" value="1"/>
</dbReference>
<dbReference type="InterPro" id="IPR003660">
    <property type="entry name" value="HAMP_dom"/>
</dbReference>
<dbReference type="SMART" id="SM01049">
    <property type="entry name" value="Cache_2"/>
    <property type="match status" value="1"/>
</dbReference>
<keyword evidence="4 9" id="KW-1133">Transmembrane helix</keyword>
<dbReference type="InterPro" id="IPR033480">
    <property type="entry name" value="sCache_2"/>
</dbReference>
<evidence type="ECO:0000256" key="1">
    <source>
        <dbReference type="ARBA" id="ARBA00004651"/>
    </source>
</evidence>
<sequence length="543" mass="59592">MQSIIKHVSINKKLALLFGLMTLVVILIASYNLIMLRGQIMAERQLQNKDIVEQANSLIGHYAALARQGKLSEADAQQQAKAAVGAMRYADNNYVFIISEQGSFVMHPLLPKLEGQNLTQVKDASGDPFLTRMITAVRQSGEAVAQYQWSRDGQSAAAPKVAYAQRAPAWSWVAATGVYLDDVDSLFWHEARKLIAVLVVALLITVYLSREISRSISQPLQGALAVIEQMAKGNLTRRLNHHSRDELGVLSHRLDQSLDSLQQLVRSMHEQANNLNQHSAELSATAEQSRKGIEQQNNETNQLVTAMQEMAASSVEVSQHAVNTAHTTQEVSERAQAGHKLVQENIQQISSLAQAIETSADTVTLLEKHGEEVGTILQQITAISEQTNLLALNAAIEAARAGEQGRGFAVVADEVRTLAMRTRQSTEEITQLNERLRQACQDAVQSMHRGLQQAEKSVSHTEETGAHFDVIVGKIDEIRDMNAMVATAVQQQSSVAEEMSRNLANIATIAHQTDSGSHHIARQSGLVASSARDMQQWTARFSV</sequence>
<evidence type="ECO:0000256" key="3">
    <source>
        <dbReference type="ARBA" id="ARBA00022692"/>
    </source>
</evidence>
<proteinExistence type="inferred from homology"/>
<evidence type="ECO:0008006" key="14">
    <source>
        <dbReference type="Google" id="ProtNLM"/>
    </source>
</evidence>
<dbReference type="GO" id="GO:0006935">
    <property type="term" value="P:chemotaxis"/>
    <property type="evidence" value="ECO:0007669"/>
    <property type="project" value="InterPro"/>
</dbReference>
<dbReference type="CDD" id="cd18774">
    <property type="entry name" value="PDC2_HK_sensor"/>
    <property type="match status" value="1"/>
</dbReference>
<dbReference type="PRINTS" id="PR00260">
    <property type="entry name" value="CHEMTRNSDUCR"/>
</dbReference>
<dbReference type="GO" id="GO:0007165">
    <property type="term" value="P:signal transduction"/>
    <property type="evidence" value="ECO:0007669"/>
    <property type="project" value="UniProtKB-KW"/>
</dbReference>
<accession>A0A2S5KPK7</accession>
<dbReference type="SMART" id="SM00304">
    <property type="entry name" value="HAMP"/>
    <property type="match status" value="1"/>
</dbReference>
<dbReference type="PANTHER" id="PTHR32089:SF120">
    <property type="entry name" value="METHYL-ACCEPTING CHEMOTAXIS PROTEIN TLPQ"/>
    <property type="match status" value="1"/>
</dbReference>
<evidence type="ECO:0000256" key="2">
    <source>
        <dbReference type="ARBA" id="ARBA00022475"/>
    </source>
</evidence>
<evidence type="ECO:0000256" key="4">
    <source>
        <dbReference type="ARBA" id="ARBA00022989"/>
    </source>
</evidence>
<protein>
    <recommendedName>
        <fullName evidence="14">Methyl-accepting chemotaxis protein</fullName>
    </recommendedName>
</protein>
<organism evidence="12 13">
    <name type="scientific">Proteobacteria bacterium 228</name>
    <dbReference type="NCBI Taxonomy" id="2083153"/>
    <lineage>
        <taxon>Bacteria</taxon>
        <taxon>Pseudomonadati</taxon>
        <taxon>Pseudomonadota</taxon>
    </lineage>
</organism>
<dbReference type="Pfam" id="PF17200">
    <property type="entry name" value="sCache_2"/>
    <property type="match status" value="1"/>
</dbReference>
<evidence type="ECO:0000313" key="12">
    <source>
        <dbReference type="EMBL" id="PPC76226.1"/>
    </source>
</evidence>
<keyword evidence="2" id="KW-1003">Cell membrane</keyword>
<dbReference type="PROSITE" id="PS50885">
    <property type="entry name" value="HAMP"/>
    <property type="match status" value="1"/>
</dbReference>
<evidence type="ECO:0000259" key="10">
    <source>
        <dbReference type="PROSITE" id="PS50111"/>
    </source>
</evidence>
<dbReference type="Pfam" id="PF00672">
    <property type="entry name" value="HAMP"/>
    <property type="match status" value="1"/>
</dbReference>
<evidence type="ECO:0000256" key="5">
    <source>
        <dbReference type="ARBA" id="ARBA00023136"/>
    </source>
</evidence>
<dbReference type="SMART" id="SM00283">
    <property type="entry name" value="MA"/>
    <property type="match status" value="1"/>
</dbReference>
<dbReference type="GO" id="GO:0005886">
    <property type="term" value="C:plasma membrane"/>
    <property type="evidence" value="ECO:0007669"/>
    <property type="project" value="UniProtKB-SubCell"/>
</dbReference>
<dbReference type="GO" id="GO:0004888">
    <property type="term" value="F:transmembrane signaling receptor activity"/>
    <property type="evidence" value="ECO:0007669"/>
    <property type="project" value="InterPro"/>
</dbReference>
<evidence type="ECO:0000256" key="8">
    <source>
        <dbReference type="PROSITE-ProRule" id="PRU00284"/>
    </source>
</evidence>
<evidence type="ECO:0000256" key="9">
    <source>
        <dbReference type="SAM" id="Phobius"/>
    </source>
</evidence>
<dbReference type="FunFam" id="1.10.287.950:FF:000001">
    <property type="entry name" value="Methyl-accepting chemotaxis sensory transducer"/>
    <property type="match status" value="1"/>
</dbReference>
<dbReference type="SUPFAM" id="SSF58104">
    <property type="entry name" value="Methyl-accepting chemotaxis protein (MCP) signaling domain"/>
    <property type="match status" value="1"/>
</dbReference>
<keyword evidence="5 9" id="KW-0472">Membrane</keyword>
<dbReference type="PANTHER" id="PTHR32089">
    <property type="entry name" value="METHYL-ACCEPTING CHEMOTAXIS PROTEIN MCPB"/>
    <property type="match status" value="1"/>
</dbReference>
<name>A0A2S5KPK7_9PROT</name>
<dbReference type="PROSITE" id="PS50111">
    <property type="entry name" value="CHEMOTAXIS_TRANSDUC_2"/>
    <property type="match status" value="1"/>
</dbReference>
<dbReference type="EMBL" id="PRLP01000055">
    <property type="protein sequence ID" value="PPC76226.1"/>
    <property type="molecule type" value="Genomic_DNA"/>
</dbReference>
<evidence type="ECO:0000256" key="7">
    <source>
        <dbReference type="ARBA" id="ARBA00029447"/>
    </source>
</evidence>
<dbReference type="Gene3D" id="3.30.450.20">
    <property type="entry name" value="PAS domain"/>
    <property type="match status" value="1"/>
</dbReference>
<dbReference type="CDD" id="cd11386">
    <property type="entry name" value="MCP_signal"/>
    <property type="match status" value="1"/>
</dbReference>
<dbReference type="InterPro" id="IPR004090">
    <property type="entry name" value="Chemotax_Me-accpt_rcpt"/>
</dbReference>
<comment type="similarity">
    <text evidence="7">Belongs to the methyl-accepting chemotaxis (MCP) protein family.</text>
</comment>
<evidence type="ECO:0000259" key="11">
    <source>
        <dbReference type="PROSITE" id="PS50885"/>
    </source>
</evidence>
<dbReference type="InterPro" id="IPR004089">
    <property type="entry name" value="MCPsignal_dom"/>
</dbReference>
<dbReference type="CDD" id="cd06225">
    <property type="entry name" value="HAMP"/>
    <property type="match status" value="1"/>
</dbReference>
<dbReference type="Gene3D" id="1.10.287.950">
    <property type="entry name" value="Methyl-accepting chemotaxis protein"/>
    <property type="match status" value="1"/>
</dbReference>
<comment type="caution">
    <text evidence="12">The sequence shown here is derived from an EMBL/GenBank/DDBJ whole genome shotgun (WGS) entry which is preliminary data.</text>
</comment>
<keyword evidence="3 9" id="KW-0812">Transmembrane</keyword>
<feature type="transmembrane region" description="Helical" evidence="9">
    <location>
        <begin position="14"/>
        <end position="34"/>
    </location>
</feature>
<reference evidence="12 13" key="1">
    <citation type="submission" date="2018-02" db="EMBL/GenBank/DDBJ databases">
        <title>novel marine gammaproteobacteria from coastal saline agro ecosystem.</title>
        <authorList>
            <person name="Krishnan R."/>
            <person name="Ramesh Kumar N."/>
        </authorList>
    </citation>
    <scope>NUCLEOTIDE SEQUENCE [LARGE SCALE GENOMIC DNA]</scope>
    <source>
        <strain evidence="12 13">228</strain>
    </source>
</reference>
<comment type="subcellular location">
    <subcellularLocation>
        <location evidence="1">Cell membrane</location>
        <topology evidence="1">Multi-pass membrane protein</topology>
    </subcellularLocation>
</comment>
<feature type="domain" description="Methyl-accepting transducer" evidence="10">
    <location>
        <begin position="271"/>
        <end position="507"/>
    </location>
</feature>
<dbReference type="Proteomes" id="UP000238196">
    <property type="component" value="Unassembled WGS sequence"/>
</dbReference>